<feature type="transmembrane region" description="Helical" evidence="6">
    <location>
        <begin position="78"/>
        <end position="95"/>
    </location>
</feature>
<evidence type="ECO:0000256" key="4">
    <source>
        <dbReference type="ARBA" id="ARBA00022833"/>
    </source>
</evidence>
<dbReference type="EMBL" id="CP060713">
    <property type="protein sequence ID" value="QNN52410.1"/>
    <property type="molecule type" value="Genomic_DNA"/>
</dbReference>
<evidence type="ECO:0000256" key="5">
    <source>
        <dbReference type="SAM" id="MobiDB-lite"/>
    </source>
</evidence>
<name>A0A7G9R9Y5_9ACTN</name>
<organism evidence="8 9">
    <name type="scientific">Nocardioides mesophilus</name>
    <dbReference type="NCBI Taxonomy" id="433659"/>
    <lineage>
        <taxon>Bacteria</taxon>
        <taxon>Bacillati</taxon>
        <taxon>Actinomycetota</taxon>
        <taxon>Actinomycetes</taxon>
        <taxon>Propionibacteriales</taxon>
        <taxon>Nocardioidaceae</taxon>
        <taxon>Nocardioides</taxon>
    </lineage>
</organism>
<dbReference type="AlphaFoldDB" id="A0A7G9R9Y5"/>
<dbReference type="KEGG" id="nmes:H9L09_18340"/>
<evidence type="ECO:0000256" key="3">
    <source>
        <dbReference type="ARBA" id="ARBA00022801"/>
    </source>
</evidence>
<keyword evidence="4" id="KW-0862">Zinc</keyword>
<evidence type="ECO:0000313" key="9">
    <source>
        <dbReference type="Proteomes" id="UP000515947"/>
    </source>
</evidence>
<keyword evidence="2" id="KW-0479">Metal-binding</keyword>
<keyword evidence="1 8" id="KW-0645">Protease</keyword>
<keyword evidence="9" id="KW-1185">Reference proteome</keyword>
<evidence type="ECO:0000256" key="6">
    <source>
        <dbReference type="SAM" id="Phobius"/>
    </source>
</evidence>
<keyword evidence="6" id="KW-0472">Membrane</keyword>
<proteinExistence type="predicted"/>
<evidence type="ECO:0000313" key="8">
    <source>
        <dbReference type="EMBL" id="QNN52410.1"/>
    </source>
</evidence>
<feature type="domain" description="Peptidase M10 metallopeptidase" evidence="7">
    <location>
        <begin position="265"/>
        <end position="292"/>
    </location>
</feature>
<accession>A0A7G9R9Y5</accession>
<dbReference type="InterPro" id="IPR024079">
    <property type="entry name" value="MetalloPept_cat_dom_sf"/>
</dbReference>
<dbReference type="RefSeq" id="WP_187578252.1">
    <property type="nucleotide sequence ID" value="NZ_CP060713.1"/>
</dbReference>
<dbReference type="InterPro" id="IPR001818">
    <property type="entry name" value="Pept_M10_metallopeptidase"/>
</dbReference>
<dbReference type="GO" id="GO:0006508">
    <property type="term" value="P:proteolysis"/>
    <property type="evidence" value="ECO:0007669"/>
    <property type="project" value="UniProtKB-KW"/>
</dbReference>
<evidence type="ECO:0000256" key="1">
    <source>
        <dbReference type="ARBA" id="ARBA00022670"/>
    </source>
</evidence>
<feature type="region of interest" description="Disordered" evidence="5">
    <location>
        <begin position="37"/>
        <end position="72"/>
    </location>
</feature>
<keyword evidence="8" id="KW-0482">Metalloprotease</keyword>
<keyword evidence="6" id="KW-0812">Transmembrane</keyword>
<dbReference type="Proteomes" id="UP000515947">
    <property type="component" value="Chromosome"/>
</dbReference>
<dbReference type="SUPFAM" id="SSF55486">
    <property type="entry name" value="Metalloproteases ('zincins'), catalytic domain"/>
    <property type="match status" value="1"/>
</dbReference>
<sequence>MARGRIADRLTFGPARRRRQMLRRLRELDRLDAAAGASNPWADLPPAPGPYAGSSRRAGAGRPLSEVERRERRRRRSVAVLTALVVLGISGLYLHDEYGLTLSRDGVSGFGRLGPLPDPGDGGAHAFAQTDQGQPVTYSPCRPLEVVVNRGLEPPGTDGLVEEAVARVAEATGLQMTVVGGTDEPPSDDRELRQPVRYGAGWAPVLVAWTTPEVIPGLAGDVVGLGGSAAVSESGIGLRRYVTGTAWLDAPALADLAAEPQGRALVRAVIMHELGHVVGLDHVDDRRELMYAENGGAIDFGPGDLEGLARLGTGPCR</sequence>
<dbReference type="GO" id="GO:0004222">
    <property type="term" value="F:metalloendopeptidase activity"/>
    <property type="evidence" value="ECO:0007669"/>
    <property type="project" value="InterPro"/>
</dbReference>
<dbReference type="Pfam" id="PF00413">
    <property type="entry name" value="Peptidase_M10"/>
    <property type="match status" value="1"/>
</dbReference>
<protein>
    <submittedName>
        <fullName evidence="8">Matrixin family metalloprotease</fullName>
    </submittedName>
</protein>
<dbReference type="GO" id="GO:0008270">
    <property type="term" value="F:zinc ion binding"/>
    <property type="evidence" value="ECO:0007669"/>
    <property type="project" value="InterPro"/>
</dbReference>
<keyword evidence="6" id="KW-1133">Transmembrane helix</keyword>
<dbReference type="Gene3D" id="3.40.390.10">
    <property type="entry name" value="Collagenase (Catalytic Domain)"/>
    <property type="match status" value="1"/>
</dbReference>
<gene>
    <name evidence="8" type="ORF">H9L09_18340</name>
</gene>
<reference evidence="8 9" key="1">
    <citation type="submission" date="2020-08" db="EMBL/GenBank/DDBJ databases">
        <title>Genome sequence of Nocardioides mesophilus KACC 16243T.</title>
        <authorList>
            <person name="Hyun D.-W."/>
            <person name="Bae J.-W."/>
        </authorList>
    </citation>
    <scope>NUCLEOTIDE SEQUENCE [LARGE SCALE GENOMIC DNA]</scope>
    <source>
        <strain evidence="8 9">KACC 16243</strain>
    </source>
</reference>
<evidence type="ECO:0000259" key="7">
    <source>
        <dbReference type="Pfam" id="PF00413"/>
    </source>
</evidence>
<evidence type="ECO:0000256" key="2">
    <source>
        <dbReference type="ARBA" id="ARBA00022723"/>
    </source>
</evidence>
<dbReference type="GO" id="GO:0031012">
    <property type="term" value="C:extracellular matrix"/>
    <property type="evidence" value="ECO:0007669"/>
    <property type="project" value="InterPro"/>
</dbReference>
<keyword evidence="3" id="KW-0378">Hydrolase</keyword>